<dbReference type="EnsemblMetazoa" id="SSS_1183s_mrna">
    <property type="protein sequence ID" value="KAF7494296.1"/>
    <property type="gene ID" value="SSS_1183"/>
</dbReference>
<keyword evidence="4" id="KW-1185">Reference proteome</keyword>
<feature type="transmembrane region" description="Helical" evidence="1">
    <location>
        <begin position="163"/>
        <end position="184"/>
    </location>
</feature>
<evidence type="ECO:0000313" key="2">
    <source>
        <dbReference type="EMBL" id="KAF7494296.1"/>
    </source>
</evidence>
<organism evidence="2">
    <name type="scientific">Sarcoptes scabiei</name>
    <name type="common">Itch mite</name>
    <name type="synonym">Acarus scabiei</name>
    <dbReference type="NCBI Taxonomy" id="52283"/>
    <lineage>
        <taxon>Eukaryota</taxon>
        <taxon>Metazoa</taxon>
        <taxon>Ecdysozoa</taxon>
        <taxon>Arthropoda</taxon>
        <taxon>Chelicerata</taxon>
        <taxon>Arachnida</taxon>
        <taxon>Acari</taxon>
        <taxon>Acariformes</taxon>
        <taxon>Sarcoptiformes</taxon>
        <taxon>Astigmata</taxon>
        <taxon>Psoroptidia</taxon>
        <taxon>Sarcoptoidea</taxon>
        <taxon>Sarcoptidae</taxon>
        <taxon>Sarcoptinae</taxon>
        <taxon>Sarcoptes</taxon>
    </lineage>
</organism>
<reference evidence="4" key="1">
    <citation type="journal article" date="2020" name="PLoS Negl. Trop. Dis.">
        <title>High-quality nuclear genome for Sarcoptes scabiei-A critical resource for a neglected parasite.</title>
        <authorList>
            <person name="Korhonen P.K."/>
            <person name="Gasser R.B."/>
            <person name="Ma G."/>
            <person name="Wang T."/>
            <person name="Stroehlein A.J."/>
            <person name="Young N.D."/>
            <person name="Ang C.S."/>
            <person name="Fernando D.D."/>
            <person name="Lu H.C."/>
            <person name="Taylor S."/>
            <person name="Reynolds S.L."/>
            <person name="Mofiz E."/>
            <person name="Najaraj S.H."/>
            <person name="Gowda H."/>
            <person name="Madugundu A."/>
            <person name="Renuse S."/>
            <person name="Holt D."/>
            <person name="Pandey A."/>
            <person name="Papenfuss A.T."/>
            <person name="Fischer K."/>
        </authorList>
    </citation>
    <scope>NUCLEOTIDE SEQUENCE [LARGE SCALE GENOMIC DNA]</scope>
</reference>
<dbReference type="EMBL" id="WVUK01000053">
    <property type="protein sequence ID" value="KAF7494296.1"/>
    <property type="molecule type" value="Genomic_DNA"/>
</dbReference>
<feature type="transmembrane region" description="Helical" evidence="1">
    <location>
        <begin position="72"/>
        <end position="97"/>
    </location>
</feature>
<reference evidence="3" key="3">
    <citation type="submission" date="2022-06" db="UniProtKB">
        <authorList>
            <consortium name="EnsemblMetazoa"/>
        </authorList>
    </citation>
    <scope>IDENTIFICATION</scope>
</reference>
<accession>A0A834VEW2</accession>
<name>A0A834VEW2_SARSC</name>
<evidence type="ECO:0000256" key="1">
    <source>
        <dbReference type="SAM" id="Phobius"/>
    </source>
</evidence>
<keyword evidence="1" id="KW-0812">Transmembrane</keyword>
<feature type="transmembrane region" description="Helical" evidence="1">
    <location>
        <begin position="133"/>
        <end position="151"/>
    </location>
</feature>
<keyword evidence="1" id="KW-0472">Membrane</keyword>
<feature type="transmembrane region" description="Helical" evidence="1">
    <location>
        <begin position="104"/>
        <end position="127"/>
    </location>
</feature>
<reference evidence="2" key="2">
    <citation type="submission" date="2020-01" db="EMBL/GenBank/DDBJ databases">
        <authorList>
            <person name="Korhonen P.K.K."/>
            <person name="Guangxu M.G."/>
            <person name="Wang T.W."/>
            <person name="Stroehlein A.J.S."/>
            <person name="Young N.D."/>
            <person name="Ang C.-S.A."/>
            <person name="Fernando D.W.F."/>
            <person name="Lu H.L."/>
            <person name="Taylor S.T."/>
            <person name="Ehtesham M.E.M."/>
            <person name="Najaraj S.H.N."/>
            <person name="Harsha G.H.G."/>
            <person name="Madugundu A.M."/>
            <person name="Renuse S.R."/>
            <person name="Holt D.H."/>
            <person name="Pandey A.P."/>
            <person name="Papenfuss A.P."/>
            <person name="Gasser R.B.G."/>
            <person name="Fischer K.F."/>
        </authorList>
    </citation>
    <scope>NUCLEOTIDE SEQUENCE</scope>
    <source>
        <strain evidence="2">SSS_KF_BRIS2020</strain>
    </source>
</reference>
<dbReference type="AlphaFoldDB" id="A0A834VEW2"/>
<evidence type="ECO:0000313" key="3">
    <source>
        <dbReference type="EnsemblMetazoa" id="KAF7494296.1"/>
    </source>
</evidence>
<evidence type="ECO:0000313" key="4">
    <source>
        <dbReference type="Proteomes" id="UP000070412"/>
    </source>
</evidence>
<sequence length="201" mass="22673">MFNQSYQNQKFSTETLNYFLSNKNSNFNKKSKLKSSLSSSTASSSSSSFGKGREKLKQLFQKNLAKFNDDPFAVIIARAILLFLTTFTIFLNAYVMMSLDRDDLIIGSATIIISIVGQFAAITGQFGYKIGDLLLRSFTLAEILLLVFAVLKEQLIHNFLTKISFAFSFSSLLVSSFILIKLWYKDPNDSIEDLLFCITKI</sequence>
<protein>
    <submittedName>
        <fullName evidence="2 3">Uncharacterized protein</fullName>
    </submittedName>
</protein>
<dbReference type="Proteomes" id="UP000070412">
    <property type="component" value="Unassembled WGS sequence"/>
</dbReference>
<proteinExistence type="predicted"/>
<keyword evidence="1" id="KW-1133">Transmembrane helix</keyword>
<gene>
    <name evidence="2" type="ORF">SSS_1183</name>
</gene>
<dbReference type="OrthoDB" id="10599466at2759"/>